<accession>A0A812MPY6</accession>
<evidence type="ECO:0000313" key="4">
    <source>
        <dbReference type="Proteomes" id="UP000601435"/>
    </source>
</evidence>
<comment type="caution">
    <text evidence="3">The sequence shown here is derived from an EMBL/GenBank/DDBJ whole genome shotgun (WGS) entry which is preliminary data.</text>
</comment>
<gene>
    <name evidence="3" type="ORF">SNEC2469_LOCUS6770</name>
</gene>
<dbReference type="AlphaFoldDB" id="A0A812MPY6"/>
<dbReference type="OrthoDB" id="10277368at2759"/>
<dbReference type="InterPro" id="IPR019734">
    <property type="entry name" value="TPR_rpt"/>
</dbReference>
<evidence type="ECO:0000256" key="1">
    <source>
        <dbReference type="PROSITE-ProRule" id="PRU00339"/>
    </source>
</evidence>
<keyword evidence="4" id="KW-1185">Reference proteome</keyword>
<dbReference type="EMBL" id="CAJNJA010011731">
    <property type="protein sequence ID" value="CAE7278337.1"/>
    <property type="molecule type" value="Genomic_DNA"/>
</dbReference>
<feature type="repeat" description="TPR" evidence="1">
    <location>
        <begin position="9"/>
        <end position="42"/>
    </location>
</feature>
<protein>
    <submittedName>
        <fullName evidence="3">Uncharacterized protein</fullName>
    </submittedName>
</protein>
<dbReference type="PROSITE" id="PS50005">
    <property type="entry name" value="TPR"/>
    <property type="match status" value="1"/>
</dbReference>
<dbReference type="Proteomes" id="UP000601435">
    <property type="component" value="Unassembled WGS sequence"/>
</dbReference>
<organism evidence="3 4">
    <name type="scientific">Symbiodinium necroappetens</name>
    <dbReference type="NCBI Taxonomy" id="1628268"/>
    <lineage>
        <taxon>Eukaryota</taxon>
        <taxon>Sar</taxon>
        <taxon>Alveolata</taxon>
        <taxon>Dinophyceae</taxon>
        <taxon>Suessiales</taxon>
        <taxon>Symbiodiniaceae</taxon>
        <taxon>Symbiodinium</taxon>
    </lineage>
</organism>
<feature type="region of interest" description="Disordered" evidence="2">
    <location>
        <begin position="133"/>
        <end position="161"/>
    </location>
</feature>
<evidence type="ECO:0000313" key="3">
    <source>
        <dbReference type="EMBL" id="CAE7278337.1"/>
    </source>
</evidence>
<name>A0A812MPY6_9DINO</name>
<keyword evidence="1" id="KW-0802">TPR repeat</keyword>
<sequence length="211" mass="22826">MFGQNAEAARVYMHLAKIVEAEGQKKSAYRYCRQAFRLRPGDSSLGGLLRLAPEVDCVQDAATEALKWRLPDAADILGPIFEMFKAYVDQRLAAGALTVPGGATPRPRSEDTPGGMPMYDSLLENFFADDSQSSQAVPVPATPMSLPPGTPRTSAPGTPGTPMLMSATQVADLRRKHPGRIPVVILPALDPTLAPQPERRGIELHKFSTIY</sequence>
<evidence type="ECO:0000256" key="2">
    <source>
        <dbReference type="SAM" id="MobiDB-lite"/>
    </source>
</evidence>
<proteinExistence type="predicted"/>
<reference evidence="3" key="1">
    <citation type="submission" date="2021-02" db="EMBL/GenBank/DDBJ databases">
        <authorList>
            <person name="Dougan E. K."/>
            <person name="Rhodes N."/>
            <person name="Thang M."/>
            <person name="Chan C."/>
        </authorList>
    </citation>
    <scope>NUCLEOTIDE SEQUENCE</scope>
</reference>